<dbReference type="Pfam" id="PF13876">
    <property type="entry name" value="Phage_gp49_66"/>
    <property type="match status" value="1"/>
</dbReference>
<name>A0ABU6DR05_9GAMM</name>
<proteinExistence type="predicted"/>
<evidence type="ECO:0000313" key="1">
    <source>
        <dbReference type="EMBL" id="MEB5475519.1"/>
    </source>
</evidence>
<keyword evidence="2" id="KW-1185">Reference proteome</keyword>
<dbReference type="Proteomes" id="UP001339883">
    <property type="component" value="Unassembled WGS sequence"/>
</dbReference>
<evidence type="ECO:0000313" key="2">
    <source>
        <dbReference type="Proteomes" id="UP001339883"/>
    </source>
</evidence>
<dbReference type="EMBL" id="VTDN01000001">
    <property type="protein sequence ID" value="MEB5475519.1"/>
    <property type="molecule type" value="Genomic_DNA"/>
</dbReference>
<organism evidence="1 2">
    <name type="scientific">Acinetobacter pollinis</name>
    <dbReference type="NCBI Taxonomy" id="2605270"/>
    <lineage>
        <taxon>Bacteria</taxon>
        <taxon>Pseudomonadati</taxon>
        <taxon>Pseudomonadota</taxon>
        <taxon>Gammaproteobacteria</taxon>
        <taxon>Moraxellales</taxon>
        <taxon>Moraxellaceae</taxon>
        <taxon>Acinetobacter</taxon>
    </lineage>
</organism>
<gene>
    <name evidence="1" type="ORF">I2F25_00380</name>
</gene>
<reference evidence="1 2" key="1">
    <citation type="submission" date="2019-08" db="EMBL/GenBank/DDBJ databases">
        <title>Five species of Acinetobacter isolated from floral nectar and animal pollinators.</title>
        <authorList>
            <person name="Hendry T.A."/>
        </authorList>
    </citation>
    <scope>NUCLEOTIDE SEQUENCE [LARGE SCALE GENOMIC DNA]</scope>
    <source>
        <strain evidence="1 2">MD18.27</strain>
    </source>
</reference>
<protein>
    <recommendedName>
        <fullName evidence="3">Phage protein</fullName>
    </recommendedName>
</protein>
<evidence type="ECO:0008006" key="3">
    <source>
        <dbReference type="Google" id="ProtNLM"/>
    </source>
</evidence>
<sequence length="171" mass="19489">MTKAVTEKELQEKSVAPRVTKEQIDALMDQVTYVVVRQPGDTTSTFVHAYLDGSFFLASGFSACMNKDNFNAEIGERLARSNAEKNAQNKLWELEGYRLFQKGKRWCEAEKTYELTNGQDLVYKTLVLAIDGDEDDALSLAQERFELNGQEKSHLDNDWTFGNTEVKFLED</sequence>
<dbReference type="InterPro" id="IPR025915">
    <property type="entry name" value="Phage_gp49_66"/>
</dbReference>
<comment type="caution">
    <text evidence="1">The sequence shown here is derived from an EMBL/GenBank/DDBJ whole genome shotgun (WGS) entry which is preliminary data.</text>
</comment>
<accession>A0ABU6DR05</accession>